<accession>R7UQL3</accession>
<dbReference type="GO" id="GO:0004867">
    <property type="term" value="F:serine-type endopeptidase inhibitor activity"/>
    <property type="evidence" value="ECO:0007669"/>
    <property type="project" value="InterPro"/>
</dbReference>
<dbReference type="Pfam" id="PF00079">
    <property type="entry name" value="Serpin"/>
    <property type="match status" value="1"/>
</dbReference>
<dbReference type="Proteomes" id="UP000014760">
    <property type="component" value="Unassembled WGS sequence"/>
</dbReference>
<evidence type="ECO:0000256" key="2">
    <source>
        <dbReference type="RuleBase" id="RU000411"/>
    </source>
</evidence>
<evidence type="ECO:0000313" key="6">
    <source>
        <dbReference type="EnsemblMetazoa" id="CapteP129241"/>
    </source>
</evidence>
<reference evidence="6" key="3">
    <citation type="submission" date="2015-06" db="UniProtKB">
        <authorList>
            <consortium name="EnsemblMetazoa"/>
        </authorList>
    </citation>
    <scope>IDENTIFICATION</scope>
</reference>
<dbReference type="OrthoDB" id="1063785at2759"/>
<dbReference type="InterPro" id="IPR042185">
    <property type="entry name" value="Serpin_sf_2"/>
</dbReference>
<comment type="similarity">
    <text evidence="1 2">Belongs to the serpin family.</text>
</comment>
<reference evidence="5 7" key="2">
    <citation type="journal article" date="2013" name="Nature">
        <title>Insights into bilaterian evolution from three spiralian genomes.</title>
        <authorList>
            <person name="Simakov O."/>
            <person name="Marletaz F."/>
            <person name="Cho S.J."/>
            <person name="Edsinger-Gonzales E."/>
            <person name="Havlak P."/>
            <person name="Hellsten U."/>
            <person name="Kuo D.H."/>
            <person name="Larsson T."/>
            <person name="Lv J."/>
            <person name="Arendt D."/>
            <person name="Savage R."/>
            <person name="Osoegawa K."/>
            <person name="de Jong P."/>
            <person name="Grimwood J."/>
            <person name="Chapman J.A."/>
            <person name="Shapiro H."/>
            <person name="Aerts A."/>
            <person name="Otillar R.P."/>
            <person name="Terry A.Y."/>
            <person name="Boore J.L."/>
            <person name="Grigoriev I.V."/>
            <person name="Lindberg D.R."/>
            <person name="Seaver E.C."/>
            <person name="Weisblat D.A."/>
            <person name="Putnam N.H."/>
            <person name="Rokhsar D.S."/>
        </authorList>
    </citation>
    <scope>NUCLEOTIDE SEQUENCE</scope>
    <source>
        <strain evidence="5 7">I ESC-2004</strain>
    </source>
</reference>
<dbReference type="PANTHER" id="PTHR11461:SF211">
    <property type="entry name" value="GH10112P-RELATED"/>
    <property type="match status" value="1"/>
</dbReference>
<dbReference type="InterPro" id="IPR023796">
    <property type="entry name" value="Serpin_dom"/>
</dbReference>
<dbReference type="PROSITE" id="PS00284">
    <property type="entry name" value="SERPIN"/>
    <property type="match status" value="1"/>
</dbReference>
<proteinExistence type="inferred from homology"/>
<evidence type="ECO:0000256" key="3">
    <source>
        <dbReference type="SAM" id="MobiDB-lite"/>
    </source>
</evidence>
<dbReference type="InterPro" id="IPR023795">
    <property type="entry name" value="Serpin_CS"/>
</dbReference>
<dbReference type="EnsemblMetazoa" id="CapteT129241">
    <property type="protein sequence ID" value="CapteP129241"/>
    <property type="gene ID" value="CapteG129241"/>
</dbReference>
<sequence length="398" mass="44827">MHLCRAHNKFALQFFQEAARDGKKPGNLAYTPLGISLGLGILYVGSRGVTLQELQQALTTSEVEDVHLLPAFAAIHWDILRSTLPKGCDNEAAVRLFVPEQCCALPVYEDLCQEFEISRFKRVDFENRPDLARKEINQWVDERTRGKIKDVVPPMGIVDRDISILLLSAMYFKVHFLRPFDKNETEDLPFNLMMKETLVVPTMHTQGVFKYCTSSKLECSILQLPMTNKYMKLLILLPKKVEGWRKTEEKLKREHFENALSSLKKHTVDIYLPKFHLQMGNLSGEILQKLGLRAIFGQGKADLSGIDGTRDLFLSKIYHYVDVEVDEGDPADSPGPSSTPDSPVTSLSSDPEDSASTSSKPGKLKTFRADHPFIYIIMDDRSGAVILTGRVVRPNLSS</sequence>
<reference evidence="7" key="1">
    <citation type="submission" date="2012-12" db="EMBL/GenBank/DDBJ databases">
        <authorList>
            <person name="Hellsten U."/>
            <person name="Grimwood J."/>
            <person name="Chapman J.A."/>
            <person name="Shapiro H."/>
            <person name="Aerts A."/>
            <person name="Otillar R.P."/>
            <person name="Terry A.Y."/>
            <person name="Boore J.L."/>
            <person name="Simakov O."/>
            <person name="Marletaz F."/>
            <person name="Cho S.-J."/>
            <person name="Edsinger-Gonzales E."/>
            <person name="Havlak P."/>
            <person name="Kuo D.-H."/>
            <person name="Larsson T."/>
            <person name="Lv J."/>
            <person name="Arendt D."/>
            <person name="Savage R."/>
            <person name="Osoegawa K."/>
            <person name="de Jong P."/>
            <person name="Lindberg D.R."/>
            <person name="Seaver E.C."/>
            <person name="Weisblat D.A."/>
            <person name="Putnam N.H."/>
            <person name="Grigoriev I.V."/>
            <person name="Rokhsar D.S."/>
        </authorList>
    </citation>
    <scope>NUCLEOTIDE SEQUENCE</scope>
    <source>
        <strain evidence="7">I ESC-2004</strain>
    </source>
</reference>
<dbReference type="EMBL" id="AMQN01006611">
    <property type="status" value="NOT_ANNOTATED_CDS"/>
    <property type="molecule type" value="Genomic_DNA"/>
</dbReference>
<dbReference type="AlphaFoldDB" id="R7UQL3"/>
<evidence type="ECO:0000259" key="4">
    <source>
        <dbReference type="SMART" id="SM00093"/>
    </source>
</evidence>
<evidence type="ECO:0000313" key="7">
    <source>
        <dbReference type="Proteomes" id="UP000014760"/>
    </source>
</evidence>
<dbReference type="InterPro" id="IPR000215">
    <property type="entry name" value="Serpin_fam"/>
</dbReference>
<dbReference type="STRING" id="283909.R7UQL3"/>
<feature type="region of interest" description="Disordered" evidence="3">
    <location>
        <begin position="328"/>
        <end position="365"/>
    </location>
</feature>
<dbReference type="OMA" id="FITNWMK"/>
<feature type="compositionally biased region" description="Low complexity" evidence="3">
    <location>
        <begin position="331"/>
        <end position="359"/>
    </location>
</feature>
<evidence type="ECO:0000313" key="5">
    <source>
        <dbReference type="EMBL" id="ELU08819.1"/>
    </source>
</evidence>
<dbReference type="GO" id="GO:0005615">
    <property type="term" value="C:extracellular space"/>
    <property type="evidence" value="ECO:0007669"/>
    <property type="project" value="InterPro"/>
</dbReference>
<protein>
    <recommendedName>
        <fullName evidence="4">Serpin domain-containing protein</fullName>
    </recommendedName>
</protein>
<gene>
    <name evidence="5" type="ORF">CAPTEDRAFT_129241</name>
</gene>
<dbReference type="InterPro" id="IPR036186">
    <property type="entry name" value="Serpin_sf"/>
</dbReference>
<name>R7UQL3_CAPTE</name>
<dbReference type="Gene3D" id="2.30.39.10">
    <property type="entry name" value="Alpha-1-antitrypsin, domain 1"/>
    <property type="match status" value="1"/>
</dbReference>
<feature type="domain" description="Serpin" evidence="4">
    <location>
        <begin position="12"/>
        <end position="394"/>
    </location>
</feature>
<dbReference type="SMART" id="SM00093">
    <property type="entry name" value="SERPIN"/>
    <property type="match status" value="1"/>
</dbReference>
<dbReference type="Gene3D" id="3.30.497.10">
    <property type="entry name" value="Antithrombin, subunit I, domain 2"/>
    <property type="match status" value="1"/>
</dbReference>
<dbReference type="PANTHER" id="PTHR11461">
    <property type="entry name" value="SERINE PROTEASE INHIBITOR, SERPIN"/>
    <property type="match status" value="1"/>
</dbReference>
<evidence type="ECO:0000256" key="1">
    <source>
        <dbReference type="ARBA" id="ARBA00009500"/>
    </source>
</evidence>
<dbReference type="HOGENOM" id="CLU_023330_0_2_1"/>
<dbReference type="SUPFAM" id="SSF56574">
    <property type="entry name" value="Serpins"/>
    <property type="match status" value="1"/>
</dbReference>
<dbReference type="EMBL" id="KB298735">
    <property type="protein sequence ID" value="ELU08819.1"/>
    <property type="molecule type" value="Genomic_DNA"/>
</dbReference>
<dbReference type="InterPro" id="IPR042178">
    <property type="entry name" value="Serpin_sf_1"/>
</dbReference>
<keyword evidence="7" id="KW-1185">Reference proteome</keyword>
<dbReference type="CDD" id="cd00172">
    <property type="entry name" value="serpin"/>
    <property type="match status" value="1"/>
</dbReference>
<organism evidence="5">
    <name type="scientific">Capitella teleta</name>
    <name type="common">Polychaete worm</name>
    <dbReference type="NCBI Taxonomy" id="283909"/>
    <lineage>
        <taxon>Eukaryota</taxon>
        <taxon>Metazoa</taxon>
        <taxon>Spiralia</taxon>
        <taxon>Lophotrochozoa</taxon>
        <taxon>Annelida</taxon>
        <taxon>Polychaeta</taxon>
        <taxon>Sedentaria</taxon>
        <taxon>Scolecida</taxon>
        <taxon>Capitellidae</taxon>
        <taxon>Capitella</taxon>
    </lineage>
</organism>